<proteinExistence type="predicted"/>
<organism evidence="1 2">
    <name type="scientific">Klebsiella phage Miami</name>
    <dbReference type="NCBI Taxonomy" id="2767581"/>
    <lineage>
        <taxon>Viruses</taxon>
        <taxon>Duplodnaviria</taxon>
        <taxon>Heunggongvirae</taxon>
        <taxon>Uroviricota</taxon>
        <taxon>Caudoviricetes</taxon>
        <taxon>Chimalliviridae</taxon>
        <taxon>Miamivirus</taxon>
        <taxon>Miamivirus miami</taxon>
    </lineage>
</organism>
<keyword evidence="2" id="KW-1185">Reference proteome</keyword>
<dbReference type="Proteomes" id="UP000662782">
    <property type="component" value="Segment"/>
</dbReference>
<reference evidence="1 2" key="1">
    <citation type="submission" date="2020-07" db="EMBL/GenBank/DDBJ databases">
        <title>Complete genome sequence of Klebsiella pneumoniae phage Miami.</title>
        <authorList>
            <person name="Mora D.A."/>
            <person name="Lessor L."/>
            <person name="Gill J."/>
            <person name="Liu M."/>
        </authorList>
    </citation>
    <scope>NUCLEOTIDE SEQUENCE [LARGE SCALE GENOMIC DNA]</scope>
</reference>
<evidence type="ECO:0000313" key="2">
    <source>
        <dbReference type="Proteomes" id="UP000662782"/>
    </source>
</evidence>
<protein>
    <recommendedName>
        <fullName evidence="3">Virion structural protein</fullName>
    </recommendedName>
</protein>
<evidence type="ECO:0008006" key="3">
    <source>
        <dbReference type="Google" id="ProtNLM"/>
    </source>
</evidence>
<accession>A0A873WLZ7</accession>
<name>A0A873WLZ7_9CAUD</name>
<gene>
    <name evidence="1" type="ORF">CPT_Miami_020</name>
</gene>
<dbReference type="EMBL" id="MT701590">
    <property type="protein sequence ID" value="QPB09115.1"/>
    <property type="molecule type" value="Genomic_DNA"/>
</dbReference>
<sequence>MDLVKYAKGVKSLKKKDVYDTIALQKGMVNTIKNMLALNASNDVGYDQYAQRWALTKGILKDVGRRVTNPTMTDIFVDSIKGIEFILSRLEQQAKGIDDTIDGTTLTIKETNILIILDNIGFWTGYTLDLVEVLSSFALEGKEDERGINKADLTFLNKTWSYYSDLSVQFMAEPDQIVRRLEKLSDVPADQDSVDIVQNAKGRDAVNAMRGFGIHTVLPAYWILDIKKNIDLGRIKANQKRIEIHSMKLEQLMNKRNGSNDPHLDRQIEIYQNDIIKAKAKIEDIVESYQV</sequence>
<evidence type="ECO:0000313" key="1">
    <source>
        <dbReference type="EMBL" id="QPB09115.1"/>
    </source>
</evidence>